<reference evidence="1" key="1">
    <citation type="submission" date="2022-03" db="EMBL/GenBank/DDBJ databases">
        <authorList>
            <person name="Alioto T."/>
            <person name="Alioto T."/>
            <person name="Gomez Garrido J."/>
        </authorList>
    </citation>
    <scope>NUCLEOTIDE SEQUENCE</scope>
</reference>
<accession>A0AAD1VUZ5</accession>
<keyword evidence="2" id="KW-1185">Reference proteome</keyword>
<dbReference type="AlphaFoldDB" id="A0AAD1VUZ5"/>
<name>A0AAD1VUZ5_PELCU</name>
<evidence type="ECO:0000313" key="2">
    <source>
        <dbReference type="Proteomes" id="UP001295444"/>
    </source>
</evidence>
<sequence>MDESDVLNSLEVETMLPVRRVARKKRLAGESSHDEPSEDEMQCFRASVFRPILDQIIQSMTERFSENKQLVMDSHYLDPCTFQKIRTDPKVLDGGALERISKLAKVNECSLKTELIRFANLFPSLTGCLSEDETQKVEIILNDEQEEEEEINDWIKPTDKLVEVQKESNKLKLIKIRLRATMGQELLDALMLMSVERVLLGHVQFPDVLEIICQSSSLMRSLLTV</sequence>
<protein>
    <submittedName>
        <fullName evidence="1">Uncharacterized protein</fullName>
    </submittedName>
</protein>
<gene>
    <name evidence="1" type="ORF">PECUL_23A046614</name>
</gene>
<evidence type="ECO:0000313" key="1">
    <source>
        <dbReference type="EMBL" id="CAH2250972.1"/>
    </source>
</evidence>
<dbReference type="Proteomes" id="UP001295444">
    <property type="component" value="Chromosome 02"/>
</dbReference>
<proteinExistence type="predicted"/>
<organism evidence="1 2">
    <name type="scientific">Pelobates cultripes</name>
    <name type="common">Western spadefoot toad</name>
    <dbReference type="NCBI Taxonomy" id="61616"/>
    <lineage>
        <taxon>Eukaryota</taxon>
        <taxon>Metazoa</taxon>
        <taxon>Chordata</taxon>
        <taxon>Craniata</taxon>
        <taxon>Vertebrata</taxon>
        <taxon>Euteleostomi</taxon>
        <taxon>Amphibia</taxon>
        <taxon>Batrachia</taxon>
        <taxon>Anura</taxon>
        <taxon>Pelobatoidea</taxon>
        <taxon>Pelobatidae</taxon>
        <taxon>Pelobates</taxon>
    </lineage>
</organism>
<dbReference type="EMBL" id="OW240913">
    <property type="protein sequence ID" value="CAH2250972.1"/>
    <property type="molecule type" value="Genomic_DNA"/>
</dbReference>